<organism evidence="4 5">
    <name type="scientific">Corynebacterium tuscaniense</name>
    <dbReference type="NCBI Taxonomy" id="302449"/>
    <lineage>
        <taxon>Bacteria</taxon>
        <taxon>Bacillati</taxon>
        <taxon>Actinomycetota</taxon>
        <taxon>Actinomycetes</taxon>
        <taxon>Mycobacteriales</taxon>
        <taxon>Corynebacteriaceae</taxon>
        <taxon>Corynebacterium</taxon>
    </lineage>
</organism>
<evidence type="ECO:0000313" key="4">
    <source>
        <dbReference type="EMBL" id="PMC65077.1"/>
    </source>
</evidence>
<feature type="transmembrane region" description="Helical" evidence="2">
    <location>
        <begin position="125"/>
        <end position="144"/>
    </location>
</feature>
<feature type="domain" description="DUF1707" evidence="3">
    <location>
        <begin position="14"/>
        <end position="66"/>
    </location>
</feature>
<comment type="caution">
    <text evidence="4">The sequence shown here is derived from an EMBL/GenBank/DDBJ whole genome shotgun (WGS) entry which is preliminary data.</text>
</comment>
<dbReference type="PANTHER" id="PTHR40763:SF5">
    <property type="entry name" value="MEMBRANE PROTEIN"/>
    <property type="match status" value="1"/>
</dbReference>
<gene>
    <name evidence="4" type="ORF">CJ203_02590</name>
</gene>
<keyword evidence="2" id="KW-0472">Membrane</keyword>
<accession>A0A2N6T6Z9</accession>
<dbReference type="PANTHER" id="PTHR40763">
    <property type="entry name" value="MEMBRANE PROTEIN-RELATED"/>
    <property type="match status" value="1"/>
</dbReference>
<name>A0A2N6T6Z9_9CORY</name>
<dbReference type="AlphaFoldDB" id="A0A2N6T6Z9"/>
<keyword evidence="2" id="KW-0812">Transmembrane</keyword>
<dbReference type="Pfam" id="PF08044">
    <property type="entry name" value="DUF1707"/>
    <property type="match status" value="1"/>
</dbReference>
<dbReference type="EMBL" id="PNHG01000003">
    <property type="protein sequence ID" value="PMC65077.1"/>
    <property type="molecule type" value="Genomic_DNA"/>
</dbReference>
<keyword evidence="1" id="KW-0175">Coiled coil</keyword>
<reference evidence="4 5" key="1">
    <citation type="submission" date="2017-09" db="EMBL/GenBank/DDBJ databases">
        <title>Bacterial strain isolated from the female urinary microbiota.</title>
        <authorList>
            <person name="Thomas-White K."/>
            <person name="Kumar N."/>
            <person name="Forster S."/>
            <person name="Putonti C."/>
            <person name="Lawley T."/>
            <person name="Wolfe A.J."/>
        </authorList>
    </citation>
    <scope>NUCLEOTIDE SEQUENCE [LARGE SCALE GENOMIC DNA]</scope>
    <source>
        <strain evidence="4 5">UMB0792</strain>
    </source>
</reference>
<sequence length="212" mass="23970">MYQPENSSAAKLQLRLSDTDRADAFSRLTFAYGEGRLDLAEYDRRCDAVTEATTHGDLIPLFRDLPGKNTSVEPAVQSKNMQLYTREEIEQSRTSGQRTRLGIFSLGSVGTVALTAVAGQAGFPGIGALIFTLIPILFILLYVMKVGPDSWYTPSPRQLERERLRELQSERRMEEERRKALRAAKRDEITGSAMDLAQKTLDRYRMTRMSDE</sequence>
<protein>
    <recommendedName>
        <fullName evidence="3">DUF1707 domain-containing protein</fullName>
    </recommendedName>
</protein>
<proteinExistence type="predicted"/>
<feature type="coiled-coil region" evidence="1">
    <location>
        <begin position="157"/>
        <end position="184"/>
    </location>
</feature>
<dbReference type="InterPro" id="IPR012551">
    <property type="entry name" value="DUF1707_SHOCT-like"/>
</dbReference>
<keyword evidence="2" id="KW-1133">Transmembrane helix</keyword>
<evidence type="ECO:0000256" key="2">
    <source>
        <dbReference type="SAM" id="Phobius"/>
    </source>
</evidence>
<feature type="transmembrane region" description="Helical" evidence="2">
    <location>
        <begin position="101"/>
        <end position="119"/>
    </location>
</feature>
<evidence type="ECO:0000259" key="3">
    <source>
        <dbReference type="Pfam" id="PF08044"/>
    </source>
</evidence>
<evidence type="ECO:0000256" key="1">
    <source>
        <dbReference type="SAM" id="Coils"/>
    </source>
</evidence>
<dbReference type="Proteomes" id="UP000235836">
    <property type="component" value="Unassembled WGS sequence"/>
</dbReference>
<keyword evidence="5" id="KW-1185">Reference proteome</keyword>
<evidence type="ECO:0000313" key="5">
    <source>
        <dbReference type="Proteomes" id="UP000235836"/>
    </source>
</evidence>